<dbReference type="GO" id="GO:0032259">
    <property type="term" value="P:methylation"/>
    <property type="evidence" value="ECO:0007669"/>
    <property type="project" value="UniProtKB-KW"/>
</dbReference>
<dbReference type="Proteomes" id="UP000824132">
    <property type="component" value="Unassembled WGS sequence"/>
</dbReference>
<reference evidence="1" key="2">
    <citation type="submission" date="2021-04" db="EMBL/GenBank/DDBJ databases">
        <authorList>
            <person name="Gilroy R."/>
        </authorList>
    </citation>
    <scope>NUCLEOTIDE SEQUENCE</scope>
    <source>
        <strain evidence="1">CHK187-5294</strain>
    </source>
</reference>
<accession>A0A9D2ID52</accession>
<dbReference type="PANTHER" id="PTHR38451">
    <property type="entry name" value="TRNA (ADENINE(22)-N(1))-METHYLTRANSFERASE"/>
    <property type="match status" value="1"/>
</dbReference>
<gene>
    <name evidence="1" type="ORF">H9727_04425</name>
</gene>
<dbReference type="AlphaFoldDB" id="A0A9D2ID52"/>
<keyword evidence="1" id="KW-0808">Transferase</keyword>
<keyword evidence="1" id="KW-0489">Methyltransferase</keyword>
<evidence type="ECO:0000313" key="2">
    <source>
        <dbReference type="Proteomes" id="UP000824132"/>
    </source>
</evidence>
<dbReference type="Gene3D" id="3.40.50.150">
    <property type="entry name" value="Vaccinia Virus protein VP39"/>
    <property type="match status" value="1"/>
</dbReference>
<dbReference type="GO" id="GO:0008168">
    <property type="term" value="F:methyltransferase activity"/>
    <property type="evidence" value="ECO:0007669"/>
    <property type="project" value="UniProtKB-KW"/>
</dbReference>
<dbReference type="Pfam" id="PF12847">
    <property type="entry name" value="Methyltransf_18"/>
    <property type="match status" value="1"/>
</dbReference>
<evidence type="ECO:0000313" key="1">
    <source>
        <dbReference type="EMBL" id="HIZ03511.1"/>
    </source>
</evidence>
<reference evidence="1" key="1">
    <citation type="journal article" date="2021" name="PeerJ">
        <title>Extensive microbial diversity within the chicken gut microbiome revealed by metagenomics and culture.</title>
        <authorList>
            <person name="Gilroy R."/>
            <person name="Ravi A."/>
            <person name="Getino M."/>
            <person name="Pursley I."/>
            <person name="Horton D.L."/>
            <person name="Alikhan N.F."/>
            <person name="Baker D."/>
            <person name="Gharbi K."/>
            <person name="Hall N."/>
            <person name="Watson M."/>
            <person name="Adriaenssens E.M."/>
            <person name="Foster-Nyarko E."/>
            <person name="Jarju S."/>
            <person name="Secka A."/>
            <person name="Antonio M."/>
            <person name="Oren A."/>
            <person name="Chaudhuri R.R."/>
            <person name="La Ragione R."/>
            <person name="Hildebrand F."/>
            <person name="Pallen M.J."/>
        </authorList>
    </citation>
    <scope>NUCLEOTIDE SEQUENCE</scope>
    <source>
        <strain evidence="1">CHK187-5294</strain>
    </source>
</reference>
<protein>
    <submittedName>
        <fullName evidence="1">Class I SAM-dependent methyltransferase</fullName>
    </submittedName>
</protein>
<dbReference type="EMBL" id="DXCL01000026">
    <property type="protein sequence ID" value="HIZ03511.1"/>
    <property type="molecule type" value="Genomic_DNA"/>
</dbReference>
<organism evidence="1 2">
    <name type="scientific">Candidatus Borkfalkia avistercoris</name>
    <dbReference type="NCBI Taxonomy" id="2838504"/>
    <lineage>
        <taxon>Bacteria</taxon>
        <taxon>Bacillati</taxon>
        <taxon>Bacillota</taxon>
        <taxon>Clostridia</taxon>
        <taxon>Christensenellales</taxon>
        <taxon>Christensenellaceae</taxon>
        <taxon>Candidatus Borkfalkia</taxon>
    </lineage>
</organism>
<comment type="caution">
    <text evidence="1">The sequence shown here is derived from an EMBL/GenBank/DDBJ whole genome shotgun (WGS) entry which is preliminary data.</text>
</comment>
<sequence>MKLTKRLAVLCGELEKCGTFADVGCDHGYCTLYMLENNLCERAQFSDISAKSLKKAEELLFPYIKAGRAEPIVCAGLEKITPDAELVMIAGMGGEEIVRILLDGFRPPKLLLQPMKNAEKVRVCLLKNGYEILRDYTFFADGKFYDLIKAKRGGAPQRYTEDMLLFGRDNLLSPRSDFIKKLERDISDNRAWLVSAKSGREAVLARLAKLEEIYDETCRRL</sequence>
<dbReference type="InterPro" id="IPR029063">
    <property type="entry name" value="SAM-dependent_MTases_sf"/>
</dbReference>
<proteinExistence type="predicted"/>
<dbReference type="SUPFAM" id="SSF53335">
    <property type="entry name" value="S-adenosyl-L-methionine-dependent methyltransferases"/>
    <property type="match status" value="1"/>
</dbReference>
<name>A0A9D2ID52_9FIRM</name>
<dbReference type="PANTHER" id="PTHR38451:SF1">
    <property type="entry name" value="TRNA (ADENINE(22)-N(1))-METHYLTRANSFERASE"/>
    <property type="match status" value="1"/>
</dbReference>